<proteinExistence type="predicted"/>
<dbReference type="SUPFAM" id="SSF48317">
    <property type="entry name" value="Acid phosphatase/Vanadium-dependent haloperoxidase"/>
    <property type="match status" value="1"/>
</dbReference>
<evidence type="ECO:0000313" key="3">
    <source>
        <dbReference type="EMBL" id="OGL70697.1"/>
    </source>
</evidence>
<reference evidence="3 4" key="1">
    <citation type="journal article" date="2016" name="Nat. Commun.">
        <title>Thousands of microbial genomes shed light on interconnected biogeochemical processes in an aquifer system.</title>
        <authorList>
            <person name="Anantharaman K."/>
            <person name="Brown C.T."/>
            <person name="Hug L.A."/>
            <person name="Sharon I."/>
            <person name="Castelle C.J."/>
            <person name="Probst A.J."/>
            <person name="Thomas B.C."/>
            <person name="Singh A."/>
            <person name="Wilkins M.J."/>
            <person name="Karaoz U."/>
            <person name="Brodie E.L."/>
            <person name="Williams K.H."/>
            <person name="Hubbard S.S."/>
            <person name="Banfield J.F."/>
        </authorList>
    </citation>
    <scope>NUCLEOTIDE SEQUENCE [LARGE SCALE GENOMIC DNA]</scope>
</reference>
<dbReference type="InterPro" id="IPR000326">
    <property type="entry name" value="PAP2/HPO"/>
</dbReference>
<feature type="transmembrane region" description="Helical" evidence="1">
    <location>
        <begin position="152"/>
        <end position="171"/>
    </location>
</feature>
<dbReference type="EMBL" id="MGDX01000027">
    <property type="protein sequence ID" value="OGL70697.1"/>
    <property type="molecule type" value="Genomic_DNA"/>
</dbReference>
<evidence type="ECO:0000259" key="2">
    <source>
        <dbReference type="SMART" id="SM00014"/>
    </source>
</evidence>
<dbReference type="AlphaFoldDB" id="A0A1F7TZ26"/>
<feature type="transmembrane region" description="Helical" evidence="1">
    <location>
        <begin position="26"/>
        <end position="48"/>
    </location>
</feature>
<dbReference type="STRING" id="1802389.A3C17_01790"/>
<dbReference type="InterPro" id="IPR036938">
    <property type="entry name" value="PAP2/HPO_sf"/>
</dbReference>
<dbReference type="Proteomes" id="UP000177097">
    <property type="component" value="Unassembled WGS sequence"/>
</dbReference>
<feature type="transmembrane region" description="Helical" evidence="1">
    <location>
        <begin position="113"/>
        <end position="140"/>
    </location>
</feature>
<evidence type="ECO:0000256" key="1">
    <source>
        <dbReference type="SAM" id="Phobius"/>
    </source>
</evidence>
<protein>
    <recommendedName>
        <fullName evidence="2">Phosphatidic acid phosphatase type 2/haloperoxidase domain-containing protein</fullName>
    </recommendedName>
</protein>
<keyword evidence="1" id="KW-1133">Transmembrane helix</keyword>
<keyword evidence="1" id="KW-0472">Membrane</keyword>
<dbReference type="Pfam" id="PF01569">
    <property type="entry name" value="PAP2"/>
    <property type="match status" value="1"/>
</dbReference>
<sequence>MFLAKLDHTISLALYTMTRARGLHTVAVVFARWVFWVLLIAIGAFVYLNQEPLFVAELIKVMTLSIAFGFIGNLWLGKIFVRKRPFITHKLHSLIPTHWLGASFPSDHAMLSFAIAAPLSVVDSVTGLWALIVAGLIALSRVSVGVHYISDVLIGSAVGVIATLLAVFFVTF</sequence>
<accession>A0A1F7TZ26</accession>
<organism evidence="3 4">
    <name type="scientific">Candidatus Uhrbacteria bacterium RIFCSPHIGHO2_02_FULL_53_13</name>
    <dbReference type="NCBI Taxonomy" id="1802389"/>
    <lineage>
        <taxon>Bacteria</taxon>
        <taxon>Candidatus Uhriibacteriota</taxon>
    </lineage>
</organism>
<name>A0A1F7TZ26_9BACT</name>
<feature type="transmembrane region" description="Helical" evidence="1">
    <location>
        <begin position="54"/>
        <end position="76"/>
    </location>
</feature>
<dbReference type="Gene3D" id="1.20.144.10">
    <property type="entry name" value="Phosphatidic acid phosphatase type 2/haloperoxidase"/>
    <property type="match status" value="1"/>
</dbReference>
<feature type="domain" description="Phosphatidic acid phosphatase type 2/haloperoxidase" evidence="2">
    <location>
        <begin position="57"/>
        <end position="167"/>
    </location>
</feature>
<comment type="caution">
    <text evidence="3">The sequence shown here is derived from an EMBL/GenBank/DDBJ whole genome shotgun (WGS) entry which is preliminary data.</text>
</comment>
<gene>
    <name evidence="3" type="ORF">A3C17_01790</name>
</gene>
<dbReference type="SMART" id="SM00014">
    <property type="entry name" value="acidPPc"/>
    <property type="match status" value="1"/>
</dbReference>
<keyword evidence="1" id="KW-0812">Transmembrane</keyword>
<evidence type="ECO:0000313" key="4">
    <source>
        <dbReference type="Proteomes" id="UP000177097"/>
    </source>
</evidence>